<protein>
    <submittedName>
        <fullName evidence="1">Uncharacterized protein</fullName>
    </submittedName>
</protein>
<reference evidence="1 2" key="1">
    <citation type="submission" date="2021-04" db="EMBL/GenBank/DDBJ databases">
        <title>Genomics, taxonomy and metabolism of representatives of sulfur bacteria of the genus Thiothrix: Thiothrix fructosivorans QT, Thiothrix unzii A1T and three new species, Thiothrix subterranea sp. nov., Thiothrix litoralis sp. nov. and 'Candidatus Thiothrix anitrata' sp. nov.</title>
        <authorList>
            <person name="Ravin N.V."/>
            <person name="Smolyakov D."/>
            <person name="Rudenko T.S."/>
            <person name="Mardanov A.V."/>
            <person name="Beletsky A.V."/>
            <person name="Markov N.D."/>
            <person name="Fomenkov A.I."/>
            <person name="Roberts R.J."/>
            <person name="Karnachuk O.V."/>
            <person name="Novikov A."/>
            <person name="Grabovich M.Y."/>
        </authorList>
    </citation>
    <scope>NUCLEOTIDE SEQUENCE [LARGE SCALE GENOMIC DNA]</scope>
    <source>
        <strain evidence="1 2">A52</strain>
    </source>
</reference>
<name>A0ABX7X5W8_9GAMM</name>
<organism evidence="1 2">
    <name type="scientific">Candidatus Thiothrix anitrata</name>
    <dbReference type="NCBI Taxonomy" id="2823902"/>
    <lineage>
        <taxon>Bacteria</taxon>
        <taxon>Pseudomonadati</taxon>
        <taxon>Pseudomonadota</taxon>
        <taxon>Gammaproteobacteria</taxon>
        <taxon>Thiotrichales</taxon>
        <taxon>Thiotrichaceae</taxon>
        <taxon>Thiothrix</taxon>
    </lineage>
</organism>
<dbReference type="Proteomes" id="UP000672027">
    <property type="component" value="Chromosome"/>
</dbReference>
<accession>A0ABX7X5W8</accession>
<dbReference type="RefSeq" id="WP_210229513.1">
    <property type="nucleotide sequence ID" value="NZ_CP072800.1"/>
</dbReference>
<dbReference type="EMBL" id="CP072800">
    <property type="protein sequence ID" value="QTR51259.1"/>
    <property type="molecule type" value="Genomic_DNA"/>
</dbReference>
<proteinExistence type="predicted"/>
<evidence type="ECO:0000313" key="2">
    <source>
        <dbReference type="Proteomes" id="UP000672027"/>
    </source>
</evidence>
<evidence type="ECO:0000313" key="1">
    <source>
        <dbReference type="EMBL" id="QTR51259.1"/>
    </source>
</evidence>
<sequence>MANDKPIVGGRAKLGSVTEVPPYSGAKPHFLLGEELDDQLEIVELIRLTARELPSSAPKKAKPEKAKI</sequence>
<keyword evidence="2" id="KW-1185">Reference proteome</keyword>
<gene>
    <name evidence="1" type="ORF">J8380_06835</name>
</gene>